<accession>A0A2U1JTJ8</accession>
<comment type="caution">
    <text evidence="2">The sequence shown here is derived from an EMBL/GenBank/DDBJ whole genome shotgun (WGS) entry which is preliminary data.</text>
</comment>
<reference evidence="2 3" key="1">
    <citation type="submission" date="2018-04" db="EMBL/GenBank/DDBJ databases">
        <title>Camelliibacillus theae gen. nov., sp. nov., isolated from Pu'er tea.</title>
        <authorList>
            <person name="Niu L."/>
        </authorList>
    </citation>
    <scope>NUCLEOTIDE SEQUENCE [LARGE SCALE GENOMIC DNA]</scope>
    <source>
        <strain evidence="2 3">T8</strain>
    </source>
</reference>
<proteinExistence type="predicted"/>
<dbReference type="Proteomes" id="UP000245998">
    <property type="component" value="Unassembled WGS sequence"/>
</dbReference>
<name>A0A2U1JTJ8_9BACI</name>
<protein>
    <submittedName>
        <fullName evidence="2">Uncharacterized protein</fullName>
    </submittedName>
</protein>
<feature type="compositionally biased region" description="Basic and acidic residues" evidence="1">
    <location>
        <begin position="47"/>
        <end position="60"/>
    </location>
</feature>
<dbReference type="RefSeq" id="WP_116555671.1">
    <property type="nucleotide sequence ID" value="NZ_QCZG01000036.1"/>
</dbReference>
<dbReference type="AlphaFoldDB" id="A0A2U1JTJ8"/>
<gene>
    <name evidence="2" type="ORF">DCC39_14770</name>
</gene>
<evidence type="ECO:0000313" key="2">
    <source>
        <dbReference type="EMBL" id="PWA08536.1"/>
    </source>
</evidence>
<sequence>MSEHEKDLLYEGRREAYLDIDRMINEGMAGGTVREYGSPQIGAAIELPKEEPPKKNDDQE</sequence>
<dbReference type="OrthoDB" id="2454402at2"/>
<feature type="region of interest" description="Disordered" evidence="1">
    <location>
        <begin position="40"/>
        <end position="60"/>
    </location>
</feature>
<organism evidence="2 3">
    <name type="scientific">Pueribacillus theae</name>
    <dbReference type="NCBI Taxonomy" id="2171751"/>
    <lineage>
        <taxon>Bacteria</taxon>
        <taxon>Bacillati</taxon>
        <taxon>Bacillota</taxon>
        <taxon>Bacilli</taxon>
        <taxon>Bacillales</taxon>
        <taxon>Bacillaceae</taxon>
        <taxon>Pueribacillus</taxon>
    </lineage>
</organism>
<dbReference type="EMBL" id="QCZG01000036">
    <property type="protein sequence ID" value="PWA08536.1"/>
    <property type="molecule type" value="Genomic_DNA"/>
</dbReference>
<keyword evidence="3" id="KW-1185">Reference proteome</keyword>
<evidence type="ECO:0000256" key="1">
    <source>
        <dbReference type="SAM" id="MobiDB-lite"/>
    </source>
</evidence>
<evidence type="ECO:0000313" key="3">
    <source>
        <dbReference type="Proteomes" id="UP000245998"/>
    </source>
</evidence>